<sequence length="275" mass="30669">MSDENQTPDDEPTSYRYFNKNNGDVVEYPKKHTRLEYLQNWVRVEDDDHLAELQKDNDRNGRGNLLGSASIGDRIEPRHQVPPETFQPKVEYTRPSMTELPKDRLDPEEYRKDEQPAVVTVDPSKQTEPIAGEGKRDLKAVVLDENLDMTPGSKPIGAGAEDGVLARAHPELEGVEERRQAMIKEQQAGQEKGDPDAGHTAVQERPANGDDASTKHGVTQGTETPDETRGDPDPNNRPARSATKSEWVNWAVECGADRSDAENMTKTDLIEVYGD</sequence>
<protein>
    <submittedName>
        <fullName evidence="2">Uncharacterized protein</fullName>
    </submittedName>
</protein>
<evidence type="ECO:0000313" key="2">
    <source>
        <dbReference type="EMBL" id="AZS06651.1"/>
    </source>
</evidence>
<gene>
    <name evidence="2" type="primary">11</name>
    <name evidence="2" type="ORF">SEA_HIYAA_11</name>
</gene>
<feature type="region of interest" description="Disordered" evidence="1">
    <location>
        <begin position="52"/>
        <end position="247"/>
    </location>
</feature>
<dbReference type="Proteomes" id="UP000287372">
    <property type="component" value="Segment"/>
</dbReference>
<evidence type="ECO:0000313" key="3">
    <source>
        <dbReference type="Proteomes" id="UP000287372"/>
    </source>
</evidence>
<feature type="compositionally biased region" description="Basic and acidic residues" evidence="1">
    <location>
        <begin position="52"/>
        <end position="61"/>
    </location>
</feature>
<dbReference type="KEGG" id="vg:55009789"/>
<reference evidence="2 3" key="1">
    <citation type="submission" date="2018-12" db="EMBL/GenBank/DDBJ databases">
        <authorList>
            <person name="Lieu J.K."/>
            <person name="Tian C.Z."/>
            <person name="Hsaio W.J."/>
            <person name="Shaffer C.D."/>
            <person name="Weston-Hafer K.A."/>
            <person name="Russell D.A."/>
            <person name="Pope W.H."/>
            <person name="Jacobs-Sera D."/>
            <person name="Hendrix R.W."/>
            <person name="Hatfull G.F."/>
        </authorList>
    </citation>
    <scope>NUCLEOTIDE SEQUENCE [LARGE SCALE GENOMIC DNA]</scope>
</reference>
<feature type="compositionally biased region" description="Basic and acidic residues" evidence="1">
    <location>
        <begin position="100"/>
        <end position="115"/>
    </location>
</feature>
<accession>A0A3S9U8K3</accession>
<feature type="region of interest" description="Disordered" evidence="1">
    <location>
        <begin position="1"/>
        <end position="21"/>
    </location>
</feature>
<dbReference type="GeneID" id="55009789"/>
<organism evidence="2 3">
    <name type="scientific">Streptomyces phage Hiyaa</name>
    <dbReference type="NCBI Taxonomy" id="2499072"/>
    <lineage>
        <taxon>Viruses</taxon>
        <taxon>Duplodnaviria</taxon>
        <taxon>Heunggongvirae</taxon>
        <taxon>Uroviricota</taxon>
        <taxon>Caudoviricetes</taxon>
        <taxon>Hiyaavirus</taxon>
        <taxon>Hiyaavirus hiyaa</taxon>
    </lineage>
</organism>
<feature type="compositionally biased region" description="Basic and acidic residues" evidence="1">
    <location>
        <begin position="168"/>
        <end position="182"/>
    </location>
</feature>
<evidence type="ECO:0000256" key="1">
    <source>
        <dbReference type="SAM" id="MobiDB-lite"/>
    </source>
</evidence>
<feature type="compositionally biased region" description="Acidic residues" evidence="1">
    <location>
        <begin position="1"/>
        <end position="12"/>
    </location>
</feature>
<dbReference type="EMBL" id="MK279841">
    <property type="protein sequence ID" value="AZS06651.1"/>
    <property type="molecule type" value="Genomic_DNA"/>
</dbReference>
<keyword evidence="3" id="KW-1185">Reference proteome</keyword>
<dbReference type="RefSeq" id="YP_009818447.1">
    <property type="nucleotide sequence ID" value="NC_048139.1"/>
</dbReference>
<proteinExistence type="predicted"/>
<name>A0A3S9U8K3_9CAUD</name>